<sequence>MGIGGGGEQIGTEGGGGDLATKGIPTAGSVAVRSSSAWKVSAAGIGGGKEQLGVEGVGSDLEMKGLPVAGAVAPIWARTVAEDGQKMRHGEAVRAKILVIRDCTYNRSMFMLQTWNI</sequence>
<organism evidence="2">
    <name type="scientific">Oryza meridionalis</name>
    <dbReference type="NCBI Taxonomy" id="40149"/>
    <lineage>
        <taxon>Eukaryota</taxon>
        <taxon>Viridiplantae</taxon>
        <taxon>Streptophyta</taxon>
        <taxon>Embryophyta</taxon>
        <taxon>Tracheophyta</taxon>
        <taxon>Spermatophyta</taxon>
        <taxon>Magnoliopsida</taxon>
        <taxon>Liliopsida</taxon>
        <taxon>Poales</taxon>
        <taxon>Poaceae</taxon>
        <taxon>BOP clade</taxon>
        <taxon>Oryzoideae</taxon>
        <taxon>Oryzeae</taxon>
        <taxon>Oryzinae</taxon>
        <taxon>Oryza</taxon>
    </lineage>
</organism>
<dbReference type="Gramene" id="OMERI04G08460.1">
    <property type="protein sequence ID" value="OMERI04G08460.1"/>
    <property type="gene ID" value="OMERI04G08460"/>
</dbReference>
<keyword evidence="3" id="KW-1185">Reference proteome</keyword>
<evidence type="ECO:0000313" key="3">
    <source>
        <dbReference type="Proteomes" id="UP000008021"/>
    </source>
</evidence>
<dbReference type="AlphaFoldDB" id="A0A0E0DD10"/>
<dbReference type="HOGENOM" id="CLU_2174839_0_0_1"/>
<protein>
    <submittedName>
        <fullName evidence="2">Uncharacterized protein</fullName>
    </submittedName>
</protein>
<accession>A0A0E0DD10</accession>
<evidence type="ECO:0000313" key="2">
    <source>
        <dbReference type="EnsemblPlants" id="OMERI04G08460.1"/>
    </source>
</evidence>
<dbReference type="EnsemblPlants" id="OMERI04G08460.1">
    <property type="protein sequence ID" value="OMERI04G08460.1"/>
    <property type="gene ID" value="OMERI04G08460"/>
</dbReference>
<dbReference type="Proteomes" id="UP000008021">
    <property type="component" value="Chromosome 4"/>
</dbReference>
<feature type="region of interest" description="Disordered" evidence="1">
    <location>
        <begin position="1"/>
        <end position="21"/>
    </location>
</feature>
<name>A0A0E0DD10_9ORYZ</name>
<feature type="compositionally biased region" description="Gly residues" evidence="1">
    <location>
        <begin position="1"/>
        <end position="18"/>
    </location>
</feature>
<proteinExistence type="predicted"/>
<evidence type="ECO:0000256" key="1">
    <source>
        <dbReference type="SAM" id="MobiDB-lite"/>
    </source>
</evidence>
<reference evidence="2" key="1">
    <citation type="submission" date="2015-04" db="UniProtKB">
        <authorList>
            <consortium name="EnsemblPlants"/>
        </authorList>
    </citation>
    <scope>IDENTIFICATION</scope>
</reference>
<reference evidence="2" key="2">
    <citation type="submission" date="2018-05" db="EMBL/GenBank/DDBJ databases">
        <title>OmerRS3 (Oryza meridionalis Reference Sequence Version 3).</title>
        <authorList>
            <person name="Zhang J."/>
            <person name="Kudrna D."/>
            <person name="Lee S."/>
            <person name="Talag J."/>
            <person name="Welchert J."/>
            <person name="Wing R.A."/>
        </authorList>
    </citation>
    <scope>NUCLEOTIDE SEQUENCE [LARGE SCALE GENOMIC DNA]</scope>
    <source>
        <strain evidence="2">cv. OR44</strain>
    </source>
</reference>